<reference evidence="4 5" key="1">
    <citation type="submission" date="2021-01" db="EMBL/GenBank/DDBJ databases">
        <title>Whole genome shotgun sequence of Catellatospora coxensis NBRC 107359.</title>
        <authorList>
            <person name="Komaki H."/>
            <person name="Tamura T."/>
        </authorList>
    </citation>
    <scope>NUCLEOTIDE SEQUENCE [LARGE SCALE GENOMIC DNA]</scope>
    <source>
        <strain evidence="4 5">NBRC 107359</strain>
    </source>
</reference>
<dbReference type="SUPFAM" id="SSF101898">
    <property type="entry name" value="NHL repeat"/>
    <property type="match status" value="1"/>
</dbReference>
<keyword evidence="3" id="KW-0472">Membrane</keyword>
<evidence type="ECO:0000313" key="5">
    <source>
        <dbReference type="Proteomes" id="UP000630887"/>
    </source>
</evidence>
<evidence type="ECO:0008006" key="6">
    <source>
        <dbReference type="Google" id="ProtNLM"/>
    </source>
</evidence>
<evidence type="ECO:0000256" key="2">
    <source>
        <dbReference type="SAM" id="MobiDB-lite"/>
    </source>
</evidence>
<comment type="caution">
    <text evidence="4">The sequence shown here is derived from an EMBL/GenBank/DDBJ whole genome shotgun (WGS) entry which is preliminary data.</text>
</comment>
<dbReference type="InterPro" id="IPR011042">
    <property type="entry name" value="6-blade_b-propeller_TolB-like"/>
</dbReference>
<feature type="compositionally biased region" description="Gly residues" evidence="2">
    <location>
        <begin position="528"/>
        <end position="549"/>
    </location>
</feature>
<keyword evidence="1" id="KW-0677">Repeat</keyword>
<feature type="compositionally biased region" description="Low complexity" evidence="2">
    <location>
        <begin position="550"/>
        <end position="559"/>
    </location>
</feature>
<name>A0A8J3LE04_9ACTN</name>
<evidence type="ECO:0000313" key="4">
    <source>
        <dbReference type="EMBL" id="GIG10965.1"/>
    </source>
</evidence>
<feature type="region of interest" description="Disordered" evidence="2">
    <location>
        <begin position="528"/>
        <end position="611"/>
    </location>
</feature>
<dbReference type="Gene3D" id="2.120.10.30">
    <property type="entry name" value="TolB, C-terminal domain"/>
    <property type="match status" value="1"/>
</dbReference>
<keyword evidence="3" id="KW-1133">Transmembrane helix</keyword>
<feature type="compositionally biased region" description="Polar residues" evidence="2">
    <location>
        <begin position="602"/>
        <end position="611"/>
    </location>
</feature>
<dbReference type="Proteomes" id="UP000630887">
    <property type="component" value="Unassembled WGS sequence"/>
</dbReference>
<proteinExistence type="predicted"/>
<organism evidence="4 5">
    <name type="scientific">Catellatospora coxensis</name>
    <dbReference type="NCBI Taxonomy" id="310354"/>
    <lineage>
        <taxon>Bacteria</taxon>
        <taxon>Bacillati</taxon>
        <taxon>Actinomycetota</taxon>
        <taxon>Actinomycetes</taxon>
        <taxon>Micromonosporales</taxon>
        <taxon>Micromonosporaceae</taxon>
        <taxon>Catellatospora</taxon>
    </lineage>
</organism>
<protein>
    <recommendedName>
        <fullName evidence="6">NHL repeat-containing protein</fullName>
    </recommendedName>
</protein>
<keyword evidence="3" id="KW-0812">Transmembrane</keyword>
<accession>A0A8J3LE04</accession>
<gene>
    <name evidence="4" type="ORF">Cco03nite_76650</name>
</gene>
<dbReference type="Pfam" id="PF01436">
    <property type="entry name" value="NHL"/>
    <property type="match status" value="1"/>
</dbReference>
<sequence length="611" mass="64684">MFLSFGRMVSAVPWTAKAAKWTLDADIHFRDVRTVALGDYTCARCDHLERVTQDTGNSWQTVRMRLTGILVKAGAATFAAALGVGLLGAPVGAEPSPAPSGAAAEEKAVPGKKVCTVTGPSTNTPGLTELSGLVAVGSSYYAINDSNDVKSNMKLFKLNSACKVTNSYKYTGDGALDPEDVAVGPDGAIWVADTGDSRINPDDFTVTHERTRIALWKFAGGKMTGPYRMSYPAKKFDAEALIIDSEGKPIIVTKDWDFTAAEGKTYLFAPTGDLVAGGNPTPMKELGSLTLPRTTTANPMGGLGRRQVTGAAKNADGTKVVLRTYADAFEWDIKGNDIAGALTKEKPRVTHLPEEPFGEAITYTADGKFVTVSETEQTKTATAAAQKPSLLSYTPSVEEFVEAAPEKGPEAAGKAWYLNLFDDIGQLYIALSGVGVFGVLLVVLGVVGVIKGRKRKGRKGGDVDDDFEPADNSATTMLAPVGVGAGGYQSGYYADQGGGYDQGYGQQYGGQQYGQGGGYDQGYGQQYGGQQYGGGQGYDGGQQGYGNQGYGNQPQPGYGQQYGGQQYGGHQQYQGQQYGGGQVHDGAYQSEPAYYQPDGGYPSQQGYEQYR</sequence>
<evidence type="ECO:0000256" key="3">
    <source>
        <dbReference type="SAM" id="Phobius"/>
    </source>
</evidence>
<dbReference type="InterPro" id="IPR001258">
    <property type="entry name" value="NHL_repeat"/>
</dbReference>
<dbReference type="AlphaFoldDB" id="A0A8J3LE04"/>
<evidence type="ECO:0000256" key="1">
    <source>
        <dbReference type="ARBA" id="ARBA00022737"/>
    </source>
</evidence>
<dbReference type="EMBL" id="BONI01000107">
    <property type="protein sequence ID" value="GIG10965.1"/>
    <property type="molecule type" value="Genomic_DNA"/>
</dbReference>
<keyword evidence="5" id="KW-1185">Reference proteome</keyword>
<feature type="transmembrane region" description="Helical" evidence="3">
    <location>
        <begin position="427"/>
        <end position="450"/>
    </location>
</feature>